<keyword evidence="4 6" id="KW-1133">Transmembrane helix</keyword>
<evidence type="ECO:0000256" key="6">
    <source>
        <dbReference type="SAM" id="Phobius"/>
    </source>
</evidence>
<reference evidence="7" key="1">
    <citation type="journal article" date="2023" name="Plant J.">
        <title>The genome of the king protea, Protea cynaroides.</title>
        <authorList>
            <person name="Chang J."/>
            <person name="Duong T.A."/>
            <person name="Schoeman C."/>
            <person name="Ma X."/>
            <person name="Roodt D."/>
            <person name="Barker N."/>
            <person name="Li Z."/>
            <person name="Van de Peer Y."/>
            <person name="Mizrachi E."/>
        </authorList>
    </citation>
    <scope>NUCLEOTIDE SEQUENCE</scope>
    <source>
        <tissue evidence="7">Young leaves</tissue>
    </source>
</reference>
<gene>
    <name evidence="7" type="ORF">NE237_002959</name>
</gene>
<sequence length="100" mass="11087">MFLEKPVVALGVLFLLLVSLAGLVGSCCRISFLLWLYLVVMFLLIVILVCFTIFAFVVTNKGAGEVVSERGYKEYKLGVIRIGCRRELVTLRTGTRSIVA</sequence>
<dbReference type="InterPro" id="IPR044991">
    <property type="entry name" value="TET_plant"/>
</dbReference>
<proteinExistence type="inferred from homology"/>
<evidence type="ECO:0000313" key="8">
    <source>
        <dbReference type="Proteomes" id="UP001141806"/>
    </source>
</evidence>
<evidence type="ECO:0000256" key="5">
    <source>
        <dbReference type="ARBA" id="ARBA00023136"/>
    </source>
</evidence>
<protein>
    <submittedName>
        <fullName evidence="7">Uncharacterized protein</fullName>
    </submittedName>
</protein>
<comment type="subcellular location">
    <subcellularLocation>
        <location evidence="1">Membrane</location>
        <topology evidence="1">Multi-pass membrane protein</topology>
    </subcellularLocation>
</comment>
<feature type="transmembrane region" description="Helical" evidence="6">
    <location>
        <begin position="36"/>
        <end position="58"/>
    </location>
</feature>
<name>A0A9Q0KG71_9MAGN</name>
<organism evidence="7 8">
    <name type="scientific">Protea cynaroides</name>
    <dbReference type="NCBI Taxonomy" id="273540"/>
    <lineage>
        <taxon>Eukaryota</taxon>
        <taxon>Viridiplantae</taxon>
        <taxon>Streptophyta</taxon>
        <taxon>Embryophyta</taxon>
        <taxon>Tracheophyta</taxon>
        <taxon>Spermatophyta</taxon>
        <taxon>Magnoliopsida</taxon>
        <taxon>Proteales</taxon>
        <taxon>Proteaceae</taxon>
        <taxon>Protea</taxon>
    </lineage>
</organism>
<evidence type="ECO:0000256" key="4">
    <source>
        <dbReference type="ARBA" id="ARBA00022989"/>
    </source>
</evidence>
<accession>A0A9Q0KG71</accession>
<dbReference type="GO" id="GO:0016020">
    <property type="term" value="C:membrane"/>
    <property type="evidence" value="ECO:0007669"/>
    <property type="project" value="UniProtKB-SubCell"/>
</dbReference>
<dbReference type="Pfam" id="PF00335">
    <property type="entry name" value="Tetraspanin"/>
    <property type="match status" value="1"/>
</dbReference>
<evidence type="ECO:0000256" key="1">
    <source>
        <dbReference type="ARBA" id="ARBA00004141"/>
    </source>
</evidence>
<evidence type="ECO:0000256" key="3">
    <source>
        <dbReference type="ARBA" id="ARBA00022692"/>
    </source>
</evidence>
<keyword evidence="5 6" id="KW-0472">Membrane</keyword>
<keyword evidence="8" id="KW-1185">Reference proteome</keyword>
<dbReference type="PANTHER" id="PTHR32191">
    <property type="entry name" value="TETRASPANIN-8-RELATED"/>
    <property type="match status" value="1"/>
</dbReference>
<comment type="caution">
    <text evidence="7">The sequence shown here is derived from an EMBL/GenBank/DDBJ whole genome shotgun (WGS) entry which is preliminary data.</text>
</comment>
<comment type="similarity">
    <text evidence="2">Belongs to the tetraspanin (TM4SF) family.</text>
</comment>
<dbReference type="InterPro" id="IPR018499">
    <property type="entry name" value="Tetraspanin/Peripherin"/>
</dbReference>
<dbReference type="AlphaFoldDB" id="A0A9Q0KG71"/>
<evidence type="ECO:0000256" key="2">
    <source>
        <dbReference type="ARBA" id="ARBA00006840"/>
    </source>
</evidence>
<keyword evidence="3 6" id="KW-0812">Transmembrane</keyword>
<dbReference type="GO" id="GO:0009734">
    <property type="term" value="P:auxin-activated signaling pathway"/>
    <property type="evidence" value="ECO:0007669"/>
    <property type="project" value="InterPro"/>
</dbReference>
<dbReference type="EMBL" id="JAMYWD010000005">
    <property type="protein sequence ID" value="KAJ4969860.1"/>
    <property type="molecule type" value="Genomic_DNA"/>
</dbReference>
<evidence type="ECO:0000313" key="7">
    <source>
        <dbReference type="EMBL" id="KAJ4969860.1"/>
    </source>
</evidence>
<dbReference type="Proteomes" id="UP001141806">
    <property type="component" value="Unassembled WGS sequence"/>
</dbReference>
<dbReference type="PROSITE" id="PS51257">
    <property type="entry name" value="PROKAR_LIPOPROTEIN"/>
    <property type="match status" value="1"/>
</dbReference>